<keyword evidence="1" id="KW-1133">Transmembrane helix</keyword>
<protein>
    <submittedName>
        <fullName evidence="2">Uncharacterized protein</fullName>
    </submittedName>
</protein>
<organism evidence="2 3">
    <name type="scientific">Halomicrobium zhouii</name>
    <dbReference type="NCBI Taxonomy" id="767519"/>
    <lineage>
        <taxon>Archaea</taxon>
        <taxon>Methanobacteriati</taxon>
        <taxon>Methanobacteriota</taxon>
        <taxon>Stenosarchaea group</taxon>
        <taxon>Halobacteria</taxon>
        <taxon>Halobacteriales</taxon>
        <taxon>Haloarculaceae</taxon>
        <taxon>Halomicrobium</taxon>
    </lineage>
</organism>
<gene>
    <name evidence="2" type="ORF">SAMN05216559_4164</name>
</gene>
<evidence type="ECO:0000313" key="2">
    <source>
        <dbReference type="EMBL" id="SFS12942.1"/>
    </source>
</evidence>
<keyword evidence="3" id="KW-1185">Reference proteome</keyword>
<dbReference type="RefSeq" id="WP_089819364.1">
    <property type="nucleotide sequence ID" value="NZ_FOZK01000006.1"/>
</dbReference>
<dbReference type="OrthoDB" id="242680at2157"/>
<dbReference type="STRING" id="767519.SAMN05216559_4164"/>
<evidence type="ECO:0000256" key="1">
    <source>
        <dbReference type="SAM" id="Phobius"/>
    </source>
</evidence>
<name>A0A1I6MBH4_9EURY</name>
<dbReference type="AlphaFoldDB" id="A0A1I6MBH4"/>
<dbReference type="Proteomes" id="UP000199062">
    <property type="component" value="Unassembled WGS sequence"/>
</dbReference>
<reference evidence="2 3" key="1">
    <citation type="submission" date="2016-10" db="EMBL/GenBank/DDBJ databases">
        <authorList>
            <person name="de Groot N.N."/>
        </authorList>
    </citation>
    <scope>NUCLEOTIDE SEQUENCE [LARGE SCALE GENOMIC DNA]</scope>
    <source>
        <strain evidence="2 3">CGMCC 1.10457</strain>
    </source>
</reference>
<keyword evidence="1" id="KW-0812">Transmembrane</keyword>
<evidence type="ECO:0000313" key="3">
    <source>
        <dbReference type="Proteomes" id="UP000199062"/>
    </source>
</evidence>
<accession>A0A1I6MBH4</accession>
<dbReference type="EMBL" id="FOZK01000006">
    <property type="protein sequence ID" value="SFS12942.1"/>
    <property type="molecule type" value="Genomic_DNA"/>
</dbReference>
<proteinExistence type="predicted"/>
<sequence>MVPGSDVDVPAEAASVARRYERIERPISWTVALLVGTVAAVALLTLPLVRGLLVAAAVLVAVRVPLFRSDGTARLVTDTDAAAVRADFESPCPPLLAFQWGIADAVRPTADGAEYELTYLFGTRSVTMETTVHTPSSDGGLTDHADERDGGEVTDELELVVTAAGQPWATYAVSMEDRGDETVVDVSWQSERRFDLRHLPPWLVGNRYRPAALAAQGYTVVERDATLSL</sequence>
<keyword evidence="1" id="KW-0472">Membrane</keyword>
<feature type="transmembrane region" description="Helical" evidence="1">
    <location>
        <begin position="27"/>
        <end position="45"/>
    </location>
</feature>